<accession>A0A842HBV5</accession>
<dbReference type="InterPro" id="IPR041698">
    <property type="entry name" value="Methyltransf_25"/>
</dbReference>
<keyword evidence="2" id="KW-0808">Transferase</keyword>
<dbReference type="GO" id="GO:0032259">
    <property type="term" value="P:methylation"/>
    <property type="evidence" value="ECO:0007669"/>
    <property type="project" value="UniProtKB-KW"/>
</dbReference>
<dbReference type="RefSeq" id="WP_185674652.1">
    <property type="nucleotide sequence ID" value="NZ_JACHVB010000014.1"/>
</dbReference>
<dbReference type="InterPro" id="IPR029063">
    <property type="entry name" value="SAM-dependent_MTases_sf"/>
</dbReference>
<organism evidence="2 3">
    <name type="scientific">Ruficoccus amylovorans</name>
    <dbReference type="NCBI Taxonomy" id="1804625"/>
    <lineage>
        <taxon>Bacteria</taxon>
        <taxon>Pseudomonadati</taxon>
        <taxon>Verrucomicrobiota</taxon>
        <taxon>Opitutia</taxon>
        <taxon>Puniceicoccales</taxon>
        <taxon>Cerasicoccaceae</taxon>
        <taxon>Ruficoccus</taxon>
    </lineage>
</organism>
<keyword evidence="2" id="KW-0489">Methyltransferase</keyword>
<keyword evidence="3" id="KW-1185">Reference proteome</keyword>
<dbReference type="Pfam" id="PF13649">
    <property type="entry name" value="Methyltransf_25"/>
    <property type="match status" value="1"/>
</dbReference>
<gene>
    <name evidence="2" type="ORF">H5P28_05175</name>
</gene>
<dbReference type="GO" id="GO:0008168">
    <property type="term" value="F:methyltransferase activity"/>
    <property type="evidence" value="ECO:0007669"/>
    <property type="project" value="UniProtKB-KW"/>
</dbReference>
<evidence type="ECO:0000313" key="3">
    <source>
        <dbReference type="Proteomes" id="UP000546464"/>
    </source>
</evidence>
<dbReference type="EMBL" id="JACHVB010000014">
    <property type="protein sequence ID" value="MBC2593649.1"/>
    <property type="molecule type" value="Genomic_DNA"/>
</dbReference>
<dbReference type="CDD" id="cd02440">
    <property type="entry name" value="AdoMet_MTases"/>
    <property type="match status" value="1"/>
</dbReference>
<feature type="domain" description="Methyltransferase" evidence="1">
    <location>
        <begin position="57"/>
        <end position="151"/>
    </location>
</feature>
<sequence length="228" mass="25476">MKKRASTAPRLENRHPGFDRVARAYPGLEFIGYGRRLEAGRLAFLDKLRPCRNLLLLGEGNGRFLKNLLLANPDCAATVVEISPRMIACARAALGPELSSRVQWIEASVLDVKLPRAAFDAVVTHYLFDLFEPQGQARLVATGLQALAPGGWWQDTEFLADGPTRLIRLRNRLRLALSYRLLGALCDFPARRLTDHTPLMRAAGLRLADEKDFGHHFAARLWQRPDAG</sequence>
<evidence type="ECO:0000259" key="1">
    <source>
        <dbReference type="Pfam" id="PF13649"/>
    </source>
</evidence>
<dbReference type="Proteomes" id="UP000546464">
    <property type="component" value="Unassembled WGS sequence"/>
</dbReference>
<proteinExistence type="predicted"/>
<evidence type="ECO:0000313" key="2">
    <source>
        <dbReference type="EMBL" id="MBC2593649.1"/>
    </source>
</evidence>
<dbReference type="AlphaFoldDB" id="A0A842HBV5"/>
<protein>
    <submittedName>
        <fullName evidence="2">Class I SAM-dependent methyltransferase</fullName>
    </submittedName>
</protein>
<name>A0A842HBV5_9BACT</name>
<dbReference type="SUPFAM" id="SSF53335">
    <property type="entry name" value="S-adenosyl-L-methionine-dependent methyltransferases"/>
    <property type="match status" value="1"/>
</dbReference>
<dbReference type="Gene3D" id="3.40.50.150">
    <property type="entry name" value="Vaccinia Virus protein VP39"/>
    <property type="match status" value="1"/>
</dbReference>
<reference evidence="2 3" key="1">
    <citation type="submission" date="2020-07" db="EMBL/GenBank/DDBJ databases">
        <authorList>
            <person name="Feng X."/>
        </authorList>
    </citation>
    <scope>NUCLEOTIDE SEQUENCE [LARGE SCALE GENOMIC DNA]</scope>
    <source>
        <strain evidence="2 3">JCM31066</strain>
    </source>
</reference>
<comment type="caution">
    <text evidence="2">The sequence shown here is derived from an EMBL/GenBank/DDBJ whole genome shotgun (WGS) entry which is preliminary data.</text>
</comment>